<name>A0ABS8WPU0_DATST</name>
<gene>
    <name evidence="1" type="ORF">HAX54_049084</name>
</gene>
<feature type="non-terminal residue" evidence="1">
    <location>
        <position position="1"/>
    </location>
</feature>
<dbReference type="Proteomes" id="UP000823775">
    <property type="component" value="Unassembled WGS sequence"/>
</dbReference>
<evidence type="ECO:0000313" key="2">
    <source>
        <dbReference type="Proteomes" id="UP000823775"/>
    </source>
</evidence>
<organism evidence="1 2">
    <name type="scientific">Datura stramonium</name>
    <name type="common">Jimsonweed</name>
    <name type="synonym">Common thornapple</name>
    <dbReference type="NCBI Taxonomy" id="4076"/>
    <lineage>
        <taxon>Eukaryota</taxon>
        <taxon>Viridiplantae</taxon>
        <taxon>Streptophyta</taxon>
        <taxon>Embryophyta</taxon>
        <taxon>Tracheophyta</taxon>
        <taxon>Spermatophyta</taxon>
        <taxon>Magnoliopsida</taxon>
        <taxon>eudicotyledons</taxon>
        <taxon>Gunneridae</taxon>
        <taxon>Pentapetalae</taxon>
        <taxon>asterids</taxon>
        <taxon>lamiids</taxon>
        <taxon>Solanales</taxon>
        <taxon>Solanaceae</taxon>
        <taxon>Solanoideae</taxon>
        <taxon>Datureae</taxon>
        <taxon>Datura</taxon>
    </lineage>
</organism>
<accession>A0ABS8WPU0</accession>
<dbReference type="EMBL" id="JACEIK010008240">
    <property type="protein sequence ID" value="MCE3051184.1"/>
    <property type="molecule type" value="Genomic_DNA"/>
</dbReference>
<reference evidence="1 2" key="1">
    <citation type="journal article" date="2021" name="BMC Genomics">
        <title>Datura genome reveals duplications of psychoactive alkaloid biosynthetic genes and high mutation rate following tissue culture.</title>
        <authorList>
            <person name="Rajewski A."/>
            <person name="Carter-House D."/>
            <person name="Stajich J."/>
            <person name="Litt A."/>
        </authorList>
    </citation>
    <scope>NUCLEOTIDE SEQUENCE [LARGE SCALE GENOMIC DNA]</scope>
    <source>
        <strain evidence="1">AR-01</strain>
    </source>
</reference>
<keyword evidence="2" id="KW-1185">Reference proteome</keyword>
<proteinExistence type="predicted"/>
<sequence>EDLALGQARGTHLLGAKACVRQPCPSAIASAQQLLPRDMAGAQQLSSRCVDMCYATLNAAVARGNVARLVQRPKLTSHFN</sequence>
<protein>
    <submittedName>
        <fullName evidence="1">Uncharacterized protein</fullName>
    </submittedName>
</protein>
<comment type="caution">
    <text evidence="1">The sequence shown here is derived from an EMBL/GenBank/DDBJ whole genome shotgun (WGS) entry which is preliminary data.</text>
</comment>
<evidence type="ECO:0000313" key="1">
    <source>
        <dbReference type="EMBL" id="MCE3051184.1"/>
    </source>
</evidence>